<evidence type="ECO:0000256" key="3">
    <source>
        <dbReference type="ARBA" id="ARBA00023163"/>
    </source>
</evidence>
<evidence type="ECO:0000256" key="1">
    <source>
        <dbReference type="ARBA" id="ARBA00023015"/>
    </source>
</evidence>
<dbReference type="InterPro" id="IPR036388">
    <property type="entry name" value="WH-like_DNA-bd_sf"/>
</dbReference>
<accession>A0A1I2GB74</accession>
<evidence type="ECO:0000256" key="2">
    <source>
        <dbReference type="ARBA" id="ARBA00023125"/>
    </source>
</evidence>
<dbReference type="RefSeq" id="WP_093615482.1">
    <property type="nucleotide sequence ID" value="NZ_BOMT01000024.1"/>
</dbReference>
<dbReference type="GO" id="GO:0003700">
    <property type="term" value="F:DNA-binding transcription factor activity"/>
    <property type="evidence" value="ECO:0007669"/>
    <property type="project" value="InterPro"/>
</dbReference>
<sequence length="322" mass="34119">MIEWEFGPADVAGLRFAHSPMAEVVSSVFALRGEGGPHESWRRRVDPELPRWPTFRAVLCGPLGYAPDFLTPPPRTGRPGLADELAEVAATPLDVVAAQVAAGWAGHPPPPEIDRFGRDPAAGLARLGAEIRAYAAVAIRPWWPRLRAAAATEIAGRGRIAAEHGARRLVDGLHPRLGWDGAALQLRYPHKSGRWSLDGHHLTLLPTGFAGGQVYAMPDSPAGRTLWYGPRGFGNVWATGPVPAAGERLTALLGPTRAAVLTLLAAPHSTGEVATRLGLSAGTASHHLTTLRDAGLAAAARAGRRVLYERTTLGDQLVSEGN</sequence>
<keyword evidence="6" id="KW-1185">Reference proteome</keyword>
<dbReference type="SMART" id="SM00418">
    <property type="entry name" value="HTH_ARSR"/>
    <property type="match status" value="1"/>
</dbReference>
<dbReference type="CDD" id="cd00090">
    <property type="entry name" value="HTH_ARSR"/>
    <property type="match status" value="1"/>
</dbReference>
<dbReference type="AlphaFoldDB" id="A0A1I2GB74"/>
<dbReference type="InterPro" id="IPR011991">
    <property type="entry name" value="ArsR-like_HTH"/>
</dbReference>
<dbReference type="InterPro" id="IPR051011">
    <property type="entry name" value="Metal_resp_trans_reg"/>
</dbReference>
<dbReference type="STRING" id="35752.SAMN05421541_106399"/>
<evidence type="ECO:0000313" key="6">
    <source>
        <dbReference type="Proteomes" id="UP000199645"/>
    </source>
</evidence>
<reference evidence="5 6" key="1">
    <citation type="submission" date="2016-10" db="EMBL/GenBank/DDBJ databases">
        <authorList>
            <person name="de Groot N.N."/>
        </authorList>
    </citation>
    <scope>NUCLEOTIDE SEQUENCE [LARGE SCALE GENOMIC DNA]</scope>
    <source>
        <strain evidence="5 6">DSM 43019</strain>
    </source>
</reference>
<organism evidence="5 6">
    <name type="scientific">Actinoplanes philippinensis</name>
    <dbReference type="NCBI Taxonomy" id="35752"/>
    <lineage>
        <taxon>Bacteria</taxon>
        <taxon>Bacillati</taxon>
        <taxon>Actinomycetota</taxon>
        <taxon>Actinomycetes</taxon>
        <taxon>Micromonosporales</taxon>
        <taxon>Micromonosporaceae</taxon>
        <taxon>Actinoplanes</taxon>
    </lineage>
</organism>
<dbReference type="PANTHER" id="PTHR43132">
    <property type="entry name" value="ARSENICAL RESISTANCE OPERON REPRESSOR ARSR-RELATED"/>
    <property type="match status" value="1"/>
</dbReference>
<gene>
    <name evidence="5" type="ORF">SAMN05421541_106399</name>
</gene>
<feature type="domain" description="HTH arsR-type" evidence="4">
    <location>
        <begin position="237"/>
        <end position="322"/>
    </location>
</feature>
<dbReference type="PROSITE" id="PS50987">
    <property type="entry name" value="HTH_ARSR_2"/>
    <property type="match status" value="1"/>
</dbReference>
<dbReference type="GO" id="GO:0003677">
    <property type="term" value="F:DNA binding"/>
    <property type="evidence" value="ECO:0007669"/>
    <property type="project" value="UniProtKB-KW"/>
</dbReference>
<keyword evidence="1" id="KW-0805">Transcription regulation</keyword>
<dbReference type="PANTHER" id="PTHR43132:SF6">
    <property type="entry name" value="HTH-TYPE TRANSCRIPTIONAL REPRESSOR CZRA"/>
    <property type="match status" value="1"/>
</dbReference>
<dbReference type="InterPro" id="IPR001845">
    <property type="entry name" value="HTH_ArsR_DNA-bd_dom"/>
</dbReference>
<dbReference type="OrthoDB" id="3542816at2"/>
<dbReference type="EMBL" id="FONV01000006">
    <property type="protein sequence ID" value="SFF14762.1"/>
    <property type="molecule type" value="Genomic_DNA"/>
</dbReference>
<dbReference type="Proteomes" id="UP000199645">
    <property type="component" value="Unassembled WGS sequence"/>
</dbReference>
<dbReference type="InterPro" id="IPR036390">
    <property type="entry name" value="WH_DNA-bd_sf"/>
</dbReference>
<dbReference type="SUPFAM" id="SSF46785">
    <property type="entry name" value="Winged helix' DNA-binding domain"/>
    <property type="match status" value="1"/>
</dbReference>
<name>A0A1I2GB74_9ACTN</name>
<keyword evidence="2" id="KW-0238">DNA-binding</keyword>
<dbReference type="Gene3D" id="1.10.10.10">
    <property type="entry name" value="Winged helix-like DNA-binding domain superfamily/Winged helix DNA-binding domain"/>
    <property type="match status" value="1"/>
</dbReference>
<protein>
    <submittedName>
        <fullName evidence="5">Helix-turn-helix domain-containing protein</fullName>
    </submittedName>
</protein>
<proteinExistence type="predicted"/>
<evidence type="ECO:0000313" key="5">
    <source>
        <dbReference type="EMBL" id="SFF14762.1"/>
    </source>
</evidence>
<keyword evidence="3" id="KW-0804">Transcription</keyword>
<dbReference type="Pfam" id="PF12840">
    <property type="entry name" value="HTH_20"/>
    <property type="match status" value="1"/>
</dbReference>
<evidence type="ECO:0000259" key="4">
    <source>
        <dbReference type="PROSITE" id="PS50987"/>
    </source>
</evidence>